<evidence type="ECO:0000256" key="1">
    <source>
        <dbReference type="SAM" id="Coils"/>
    </source>
</evidence>
<keyword evidence="3" id="KW-0732">Signal</keyword>
<evidence type="ECO:0000313" key="4">
    <source>
        <dbReference type="EMBL" id="BDG60228.1"/>
    </source>
</evidence>
<protein>
    <recommendedName>
        <fullName evidence="6">Periplasmic heavy metal sensor</fullName>
    </recommendedName>
</protein>
<evidence type="ECO:0008006" key="6">
    <source>
        <dbReference type="Google" id="ProtNLM"/>
    </source>
</evidence>
<evidence type="ECO:0000256" key="3">
    <source>
        <dbReference type="SAM" id="SignalP"/>
    </source>
</evidence>
<name>A0AA35G8A6_9FIRM</name>
<dbReference type="AlphaFoldDB" id="A0AA35G8A6"/>
<gene>
    <name evidence="4" type="ORF">caldi_13180</name>
</gene>
<proteinExistence type="predicted"/>
<keyword evidence="1" id="KW-0175">Coiled coil</keyword>
<evidence type="ECO:0000313" key="5">
    <source>
        <dbReference type="Proteomes" id="UP001163687"/>
    </source>
</evidence>
<keyword evidence="5" id="KW-1185">Reference proteome</keyword>
<dbReference type="Proteomes" id="UP001163687">
    <property type="component" value="Chromosome"/>
</dbReference>
<feature type="chain" id="PRO_5041389179" description="Periplasmic heavy metal sensor" evidence="3">
    <location>
        <begin position="27"/>
        <end position="160"/>
    </location>
</feature>
<feature type="coiled-coil region" evidence="1">
    <location>
        <begin position="81"/>
        <end position="138"/>
    </location>
</feature>
<reference evidence="4" key="1">
    <citation type="submission" date="2022-03" db="EMBL/GenBank/DDBJ databases">
        <title>Complete genome sequence of Caldinitratiruptor microaerophilus.</title>
        <authorList>
            <person name="Mukaiyama R."/>
            <person name="Nishiyama T."/>
            <person name="Ueda K."/>
        </authorList>
    </citation>
    <scope>NUCLEOTIDE SEQUENCE</scope>
    <source>
        <strain evidence="4">JCM 16183</strain>
    </source>
</reference>
<sequence length="160" mass="17370">MARTGWKWVAAVGMLATVAVAGTALAASRDGSGSAGEPRSAPRWGWHGPAARHWKGGALLYPPRGWDGWQQALEQDPAKWVQRLENAVERIDRGIERLTGAVAEAEKELAGETDSAKKEFLQARLNVLKAQQTVLQRQREFMQVLLQQARSRAGGSGTSA</sequence>
<dbReference type="RefSeq" id="WP_264844293.1">
    <property type="nucleotide sequence ID" value="NZ_AP025628.1"/>
</dbReference>
<feature type="region of interest" description="Disordered" evidence="2">
    <location>
        <begin position="26"/>
        <end position="45"/>
    </location>
</feature>
<evidence type="ECO:0000256" key="2">
    <source>
        <dbReference type="SAM" id="MobiDB-lite"/>
    </source>
</evidence>
<accession>A0AA35G8A6</accession>
<dbReference type="EMBL" id="AP025628">
    <property type="protein sequence ID" value="BDG60228.1"/>
    <property type="molecule type" value="Genomic_DNA"/>
</dbReference>
<dbReference type="KEGG" id="cmic:caldi_13180"/>
<organism evidence="4 5">
    <name type="scientific">Caldinitratiruptor microaerophilus</name>
    <dbReference type="NCBI Taxonomy" id="671077"/>
    <lineage>
        <taxon>Bacteria</taxon>
        <taxon>Bacillati</taxon>
        <taxon>Bacillota</taxon>
        <taxon>Clostridia</taxon>
        <taxon>Eubacteriales</taxon>
        <taxon>Symbiobacteriaceae</taxon>
        <taxon>Caldinitratiruptor</taxon>
    </lineage>
</organism>
<feature type="signal peptide" evidence="3">
    <location>
        <begin position="1"/>
        <end position="26"/>
    </location>
</feature>